<dbReference type="AlphaFoldDB" id="A0A8T1NCK2"/>
<comment type="caution">
    <text evidence="1">The sequence shown here is derived from an EMBL/GenBank/DDBJ whole genome shotgun (WGS) entry which is preliminary data.</text>
</comment>
<organism evidence="1 2">
    <name type="scientific">Carya illinoinensis</name>
    <name type="common">Pecan</name>
    <dbReference type="NCBI Taxonomy" id="32201"/>
    <lineage>
        <taxon>Eukaryota</taxon>
        <taxon>Viridiplantae</taxon>
        <taxon>Streptophyta</taxon>
        <taxon>Embryophyta</taxon>
        <taxon>Tracheophyta</taxon>
        <taxon>Spermatophyta</taxon>
        <taxon>Magnoliopsida</taxon>
        <taxon>eudicotyledons</taxon>
        <taxon>Gunneridae</taxon>
        <taxon>Pentapetalae</taxon>
        <taxon>rosids</taxon>
        <taxon>fabids</taxon>
        <taxon>Fagales</taxon>
        <taxon>Juglandaceae</taxon>
        <taxon>Carya</taxon>
    </lineage>
</organism>
<proteinExistence type="predicted"/>
<sequence length="53" mass="5854">MSISGLEEGEIAAIVVVFVSGREKPTRSQSGFFMISLRWVYEQGVSVAKSFNK</sequence>
<evidence type="ECO:0000313" key="1">
    <source>
        <dbReference type="EMBL" id="KAG6626553.1"/>
    </source>
</evidence>
<gene>
    <name evidence="1" type="ORF">CIPAW_15G057200</name>
</gene>
<keyword evidence="2" id="KW-1185">Reference proteome</keyword>
<dbReference type="Proteomes" id="UP000811609">
    <property type="component" value="Chromosome 15"/>
</dbReference>
<reference evidence="1" key="1">
    <citation type="submission" date="2020-12" db="EMBL/GenBank/DDBJ databases">
        <title>WGS assembly of Carya illinoinensis cv. Pawnee.</title>
        <authorList>
            <person name="Platts A."/>
            <person name="Shu S."/>
            <person name="Wright S."/>
            <person name="Barry K."/>
            <person name="Edger P."/>
            <person name="Pires J.C."/>
            <person name="Schmutz J."/>
        </authorList>
    </citation>
    <scope>NUCLEOTIDE SEQUENCE</scope>
    <source>
        <tissue evidence="1">Leaf</tissue>
    </source>
</reference>
<evidence type="ECO:0000313" key="2">
    <source>
        <dbReference type="Proteomes" id="UP000811609"/>
    </source>
</evidence>
<dbReference type="EMBL" id="CM031823">
    <property type="protein sequence ID" value="KAG6626553.1"/>
    <property type="molecule type" value="Genomic_DNA"/>
</dbReference>
<protein>
    <submittedName>
        <fullName evidence="1">Uncharacterized protein</fullName>
    </submittedName>
</protein>
<accession>A0A8T1NCK2</accession>
<name>A0A8T1NCK2_CARIL</name>